<organism evidence="2 3">
    <name type="scientific">Plasmodium ovale wallikeri</name>
    <dbReference type="NCBI Taxonomy" id="864142"/>
    <lineage>
        <taxon>Eukaryota</taxon>
        <taxon>Sar</taxon>
        <taxon>Alveolata</taxon>
        <taxon>Apicomplexa</taxon>
        <taxon>Aconoidasida</taxon>
        <taxon>Haemosporida</taxon>
        <taxon>Plasmodiidae</taxon>
        <taxon>Plasmodium</taxon>
        <taxon>Plasmodium (Plasmodium)</taxon>
    </lineage>
</organism>
<keyword evidence="3" id="KW-1185">Reference proteome</keyword>
<reference evidence="3" key="1">
    <citation type="submission" date="2016-05" db="EMBL/GenBank/DDBJ databases">
        <authorList>
            <person name="Naeem Raeece"/>
        </authorList>
    </citation>
    <scope>NUCLEOTIDE SEQUENCE [LARGE SCALE GENOMIC DNA]</scope>
</reference>
<accession>A0A1A8YSG1</accession>
<proteinExistence type="predicted"/>
<dbReference type="AlphaFoldDB" id="A0A1A8YSG1"/>
<evidence type="ECO:0000256" key="1">
    <source>
        <dbReference type="SAM" id="MobiDB-lite"/>
    </source>
</evidence>
<dbReference type="EMBL" id="FLRD01000070">
    <property type="protein sequence ID" value="SBT34476.1"/>
    <property type="molecule type" value="Genomic_DNA"/>
</dbReference>
<name>A0A1A8YSG1_PLAOA</name>
<dbReference type="Proteomes" id="UP000078555">
    <property type="component" value="Unassembled WGS sequence"/>
</dbReference>
<gene>
    <name evidence="2" type="ORF">POVWA1_022540</name>
</gene>
<feature type="compositionally biased region" description="Basic and acidic residues" evidence="1">
    <location>
        <begin position="171"/>
        <end position="198"/>
    </location>
</feature>
<feature type="region of interest" description="Disordered" evidence="1">
    <location>
        <begin position="83"/>
        <end position="147"/>
    </location>
</feature>
<feature type="region of interest" description="Disordered" evidence="1">
    <location>
        <begin position="164"/>
        <end position="205"/>
    </location>
</feature>
<feature type="compositionally biased region" description="Polar residues" evidence="1">
    <location>
        <begin position="130"/>
        <end position="147"/>
    </location>
</feature>
<evidence type="ECO:0000313" key="2">
    <source>
        <dbReference type="EMBL" id="SBT34476.1"/>
    </source>
</evidence>
<protein>
    <submittedName>
        <fullName evidence="2">Uncharacterized protein</fullName>
    </submittedName>
</protein>
<evidence type="ECO:0000313" key="3">
    <source>
        <dbReference type="Proteomes" id="UP000078555"/>
    </source>
</evidence>
<sequence length="497" mass="56410">MENNDVWEKTDDVEPIAVEEKTVEKVSEQEDCDMEFDDIARNSGQVEAPVVANVNLTTPPNNCDNDMNENGGSCMTLCTKEKGKETNEAGNSEELVHGGSFHSEKGSEGDVSNEDNPSESDNGAGDAMQSFGSPSNGKEDQPTNGDIETSHVYENSVLENAVRKHGNGANNDHEYSHPHEWNTNNGERHKREDKKMGDDGNGGNEITFENDHVENAKEREIHTNNFEQNDFFDSSFANFQKAEEKEEKKKTLIDIYNEMKNYEENFLDIFERAYENIEEKGIIKKKDDEEKKNSIECVNFNSIESISNFLNGGNIPKSNIISLEQCMYENVNLFTEEQAKLNKKNKLNKNYFIVSSYKLLHPHTRGSSSFVNTLSQLYLPLFLQLRRTEKRRLKGNDVQTMRLSSSVRENCFPILACMLVSLSAYVHTSEKQKYNRDKGQINSIRAAVSKKKKKKKKKNGMCVSIRSTYKKGRPPTGSHVQMVRRENNSIIVPLLLT</sequence>